<dbReference type="Proteomes" id="UP000091846">
    <property type="component" value="Unassembled WGS sequence"/>
</dbReference>
<accession>A0A1A2YVF8</accession>
<sequence>MAEQGLIPTSVEEEHLATAKDLADRIELLQAIVGRDGESRKLKDGRIMLHPALAEMRQCESVLTRVVGSISTMEDAPKNPKKVKAANTRWRATQLAAVERSRKAADSYGS</sequence>
<reference evidence="1 2" key="1">
    <citation type="submission" date="2016-06" db="EMBL/GenBank/DDBJ databases">
        <authorList>
            <person name="Kjaerup R.B."/>
            <person name="Dalgaard T.S."/>
            <person name="Juul-Madsen H.R."/>
        </authorList>
    </citation>
    <scope>NUCLEOTIDE SEQUENCE [LARGE SCALE GENOMIC DNA]</scope>
    <source>
        <strain evidence="1 2">E1334</strain>
    </source>
</reference>
<evidence type="ECO:0008006" key="3">
    <source>
        <dbReference type="Google" id="ProtNLM"/>
    </source>
</evidence>
<organism evidence="1 2">
    <name type="scientific">Mycobacterium colombiense</name>
    <dbReference type="NCBI Taxonomy" id="339268"/>
    <lineage>
        <taxon>Bacteria</taxon>
        <taxon>Bacillati</taxon>
        <taxon>Actinomycetota</taxon>
        <taxon>Actinomycetes</taxon>
        <taxon>Mycobacteriales</taxon>
        <taxon>Mycobacteriaceae</taxon>
        <taxon>Mycobacterium</taxon>
        <taxon>Mycobacterium avium complex (MAC)</taxon>
    </lineage>
</organism>
<name>A0A1A2YVF8_9MYCO</name>
<comment type="caution">
    <text evidence="1">The sequence shown here is derived from an EMBL/GenBank/DDBJ whole genome shotgun (WGS) entry which is preliminary data.</text>
</comment>
<evidence type="ECO:0000313" key="2">
    <source>
        <dbReference type="Proteomes" id="UP000091846"/>
    </source>
</evidence>
<evidence type="ECO:0000313" key="1">
    <source>
        <dbReference type="EMBL" id="OBI40921.1"/>
    </source>
</evidence>
<protein>
    <recommendedName>
        <fullName evidence="3">Terminase</fullName>
    </recommendedName>
</protein>
<proteinExistence type="predicted"/>
<gene>
    <name evidence="1" type="ORF">A5708_24760</name>
</gene>
<dbReference type="AlphaFoldDB" id="A0A1A2YVF8"/>
<dbReference type="EMBL" id="LZKI01000099">
    <property type="protein sequence ID" value="OBI40921.1"/>
    <property type="molecule type" value="Genomic_DNA"/>
</dbReference>